<dbReference type="SUPFAM" id="SSF56037">
    <property type="entry name" value="PheT/TilS domain"/>
    <property type="match status" value="1"/>
</dbReference>
<protein>
    <recommendedName>
        <fullName evidence="8">tRNA(Ile)-lysidine synthase</fullName>
        <ecNumber evidence="8">6.3.4.19</ecNumber>
    </recommendedName>
    <alternativeName>
        <fullName evidence="8">tRNA(Ile)-2-lysyl-cytidine synthase</fullName>
    </alternativeName>
    <alternativeName>
        <fullName evidence="8">tRNA(Ile)-lysidine synthetase</fullName>
    </alternativeName>
</protein>
<name>A0ABT3P461_9ALTE</name>
<evidence type="ECO:0000256" key="8">
    <source>
        <dbReference type="HAMAP-Rule" id="MF_01161"/>
    </source>
</evidence>
<keyword evidence="4 8" id="KW-0819">tRNA processing</keyword>
<keyword evidence="11" id="KW-1185">Reference proteome</keyword>
<organism evidence="10 11">
    <name type="scientific">Alteromonas aquimaris</name>
    <dbReference type="NCBI Taxonomy" id="2998417"/>
    <lineage>
        <taxon>Bacteria</taxon>
        <taxon>Pseudomonadati</taxon>
        <taxon>Pseudomonadota</taxon>
        <taxon>Gammaproteobacteria</taxon>
        <taxon>Alteromonadales</taxon>
        <taxon>Alteromonadaceae</taxon>
        <taxon>Alteromonas/Salinimonas group</taxon>
        <taxon>Alteromonas</taxon>
    </lineage>
</organism>
<dbReference type="InterPro" id="IPR012796">
    <property type="entry name" value="Lysidine-tRNA-synth_C"/>
</dbReference>
<dbReference type="EC" id="6.3.4.19" evidence="8"/>
<comment type="domain">
    <text evidence="8">The N-terminal region contains the highly conserved SGGXDS motif, predicted to be a P-loop motif involved in ATP binding.</text>
</comment>
<dbReference type="RefSeq" id="WP_265616265.1">
    <property type="nucleotide sequence ID" value="NZ_JAPFRD010000005.1"/>
</dbReference>
<dbReference type="Pfam" id="PF09179">
    <property type="entry name" value="TilS"/>
    <property type="match status" value="1"/>
</dbReference>
<dbReference type="Proteomes" id="UP001142810">
    <property type="component" value="Unassembled WGS sequence"/>
</dbReference>
<evidence type="ECO:0000256" key="3">
    <source>
        <dbReference type="ARBA" id="ARBA00022598"/>
    </source>
</evidence>
<reference evidence="10" key="1">
    <citation type="submission" date="2022-11" db="EMBL/GenBank/DDBJ databases">
        <title>Alteromonas sp. nov., isolated from sea water of the Qingdao.</title>
        <authorList>
            <person name="Wang Q."/>
        </authorList>
    </citation>
    <scope>NUCLEOTIDE SEQUENCE</scope>
    <source>
        <strain evidence="10">ASW11-7</strain>
    </source>
</reference>
<keyword evidence="3 8" id="KW-0436">Ligase</keyword>
<comment type="subcellular location">
    <subcellularLocation>
        <location evidence="1 8">Cytoplasm</location>
    </subcellularLocation>
</comment>
<feature type="domain" description="Lysidine-tRNA(Ile) synthetase C-terminal" evidence="9">
    <location>
        <begin position="371"/>
        <end position="431"/>
    </location>
</feature>
<dbReference type="Gene3D" id="1.20.59.20">
    <property type="match status" value="1"/>
</dbReference>
<dbReference type="PANTHER" id="PTHR43033">
    <property type="entry name" value="TRNA(ILE)-LYSIDINE SYNTHASE-RELATED"/>
    <property type="match status" value="1"/>
</dbReference>
<dbReference type="InterPro" id="IPR011063">
    <property type="entry name" value="TilS/TtcA_N"/>
</dbReference>
<dbReference type="GO" id="GO:0032267">
    <property type="term" value="F:tRNA(Ile)-lysidine synthase activity"/>
    <property type="evidence" value="ECO:0007669"/>
    <property type="project" value="UniProtKB-EC"/>
</dbReference>
<dbReference type="InterPro" id="IPR012795">
    <property type="entry name" value="tRNA_Ile_lys_synt_N"/>
</dbReference>
<dbReference type="HAMAP" id="MF_01161">
    <property type="entry name" value="tRNA_Ile_lys_synt"/>
    <property type="match status" value="1"/>
</dbReference>
<dbReference type="InterPro" id="IPR012094">
    <property type="entry name" value="tRNA_Ile_lys_synt"/>
</dbReference>
<dbReference type="Pfam" id="PF01171">
    <property type="entry name" value="ATP_bind_3"/>
    <property type="match status" value="1"/>
</dbReference>
<comment type="catalytic activity">
    <reaction evidence="7 8">
        <text>cytidine(34) in tRNA(Ile2) + L-lysine + ATP = lysidine(34) in tRNA(Ile2) + AMP + diphosphate + H(+)</text>
        <dbReference type="Rhea" id="RHEA:43744"/>
        <dbReference type="Rhea" id="RHEA-COMP:10625"/>
        <dbReference type="Rhea" id="RHEA-COMP:10670"/>
        <dbReference type="ChEBI" id="CHEBI:15378"/>
        <dbReference type="ChEBI" id="CHEBI:30616"/>
        <dbReference type="ChEBI" id="CHEBI:32551"/>
        <dbReference type="ChEBI" id="CHEBI:33019"/>
        <dbReference type="ChEBI" id="CHEBI:82748"/>
        <dbReference type="ChEBI" id="CHEBI:83665"/>
        <dbReference type="ChEBI" id="CHEBI:456215"/>
        <dbReference type="EC" id="6.3.4.19"/>
    </reaction>
</comment>
<dbReference type="Pfam" id="PF11734">
    <property type="entry name" value="TilS_C"/>
    <property type="match status" value="1"/>
</dbReference>
<evidence type="ECO:0000313" key="10">
    <source>
        <dbReference type="EMBL" id="MCW8107558.1"/>
    </source>
</evidence>
<evidence type="ECO:0000256" key="7">
    <source>
        <dbReference type="ARBA" id="ARBA00048539"/>
    </source>
</evidence>
<accession>A0ABT3P461</accession>
<comment type="similarity">
    <text evidence="8">Belongs to the tRNA(Ile)-lysidine synthase family.</text>
</comment>
<dbReference type="CDD" id="cd01992">
    <property type="entry name" value="TilS_N"/>
    <property type="match status" value="1"/>
</dbReference>
<dbReference type="InterPro" id="IPR014729">
    <property type="entry name" value="Rossmann-like_a/b/a_fold"/>
</dbReference>
<dbReference type="SUPFAM" id="SSF52402">
    <property type="entry name" value="Adenine nucleotide alpha hydrolases-like"/>
    <property type="match status" value="1"/>
</dbReference>
<dbReference type="EMBL" id="JAPFRD010000005">
    <property type="protein sequence ID" value="MCW8107558.1"/>
    <property type="molecule type" value="Genomic_DNA"/>
</dbReference>
<keyword evidence="5 8" id="KW-0547">Nucleotide-binding</keyword>
<evidence type="ECO:0000259" key="9">
    <source>
        <dbReference type="SMART" id="SM00977"/>
    </source>
</evidence>
<dbReference type="Gene3D" id="3.40.50.620">
    <property type="entry name" value="HUPs"/>
    <property type="match status" value="1"/>
</dbReference>
<gene>
    <name evidence="8 10" type="primary">tilS</name>
    <name evidence="10" type="ORF">OPS25_03440</name>
</gene>
<evidence type="ECO:0000313" key="11">
    <source>
        <dbReference type="Proteomes" id="UP001142810"/>
    </source>
</evidence>
<dbReference type="NCBIfam" id="TIGR02433">
    <property type="entry name" value="lysidine_TilS_C"/>
    <property type="match status" value="1"/>
</dbReference>
<evidence type="ECO:0000256" key="4">
    <source>
        <dbReference type="ARBA" id="ARBA00022694"/>
    </source>
</evidence>
<comment type="function">
    <text evidence="8">Ligates lysine onto the cytidine present at position 34 of the AUA codon-specific tRNA(Ile) that contains the anticodon CAU, in an ATP-dependent manner. Cytidine is converted to lysidine, thus changing the amino acid specificity of the tRNA from methionine to isoleucine.</text>
</comment>
<comment type="caution">
    <text evidence="10">The sequence shown here is derived from an EMBL/GenBank/DDBJ whole genome shotgun (WGS) entry which is preliminary data.</text>
</comment>
<dbReference type="NCBIfam" id="TIGR02432">
    <property type="entry name" value="lysidine_TilS_N"/>
    <property type="match status" value="1"/>
</dbReference>
<dbReference type="InterPro" id="IPR015262">
    <property type="entry name" value="tRNA_Ile_lys_synt_subst-bd"/>
</dbReference>
<evidence type="ECO:0000256" key="5">
    <source>
        <dbReference type="ARBA" id="ARBA00022741"/>
    </source>
</evidence>
<sequence length="445" mass="50712">MDTIRATVVSELQTALSAITSKTESVQSLVIALSGGKDSVVLLDIISRLVDDTKGGSNTLPSIYAFHVNHGLSSDAEDWEQHCAHICAHRNIPFQSCAVTITPKPRTSLEAQARELRYQRLVEFTKQVKGAIVTAHHLHDQMETMLLQLKRGAGPRGLACMQLLSYKEQVPIIRPMLAIAQDAVNQYANTKRLSWVEDASNKDERYDRNFLRQQIIPQLQARWPAISAAIARSAQHCHEQAVLLEQVCREKLCTLQDAERRLDVVALTALSEMWQKQILREWLRQFFPLSPSTAVLAQIQTMLTAREDSQPLVEMSDYSVRRFRGKLWCVSRFSHLPEQLSIPEAGLNLPMWEKTLCVNWPDNTTSDRAHITLVTGMPAIKFRPLGKLHNKRLKEWLKEWEVPPWERIQVPIIFFKETPVAVCLQHEILVLQTPPDIPPLDFTYK</sequence>
<evidence type="ECO:0000256" key="2">
    <source>
        <dbReference type="ARBA" id="ARBA00022490"/>
    </source>
</evidence>
<feature type="binding site" evidence="8">
    <location>
        <begin position="34"/>
        <end position="39"/>
    </location>
    <ligand>
        <name>ATP</name>
        <dbReference type="ChEBI" id="CHEBI:30616"/>
    </ligand>
</feature>
<evidence type="ECO:0000256" key="1">
    <source>
        <dbReference type="ARBA" id="ARBA00004496"/>
    </source>
</evidence>
<keyword evidence="2 8" id="KW-0963">Cytoplasm</keyword>
<keyword evidence="6 8" id="KW-0067">ATP-binding</keyword>
<dbReference type="SUPFAM" id="SSF82829">
    <property type="entry name" value="MesJ substrate recognition domain-like"/>
    <property type="match status" value="1"/>
</dbReference>
<proteinExistence type="inferred from homology"/>
<evidence type="ECO:0000256" key="6">
    <source>
        <dbReference type="ARBA" id="ARBA00022840"/>
    </source>
</evidence>
<dbReference type="SMART" id="SM00977">
    <property type="entry name" value="TilS_C"/>
    <property type="match status" value="1"/>
</dbReference>
<dbReference type="PANTHER" id="PTHR43033:SF1">
    <property type="entry name" value="TRNA(ILE)-LYSIDINE SYNTHASE-RELATED"/>
    <property type="match status" value="1"/>
</dbReference>